<evidence type="ECO:0000313" key="6">
    <source>
        <dbReference type="EMBL" id="TDX52730.1"/>
    </source>
</evidence>
<feature type="domain" description="Carbohydrate kinase PfkB" evidence="5">
    <location>
        <begin position="1"/>
        <end position="276"/>
    </location>
</feature>
<evidence type="ECO:0000259" key="5">
    <source>
        <dbReference type="Pfam" id="PF00294"/>
    </source>
</evidence>
<dbReference type="PANTHER" id="PTHR10584:SF166">
    <property type="entry name" value="RIBOKINASE"/>
    <property type="match status" value="1"/>
</dbReference>
<accession>A0A4R8H5V5</accession>
<dbReference type="InterPro" id="IPR002139">
    <property type="entry name" value="Ribo/fructo_kinase"/>
</dbReference>
<evidence type="ECO:0000256" key="4">
    <source>
        <dbReference type="RuleBase" id="RU003704"/>
    </source>
</evidence>
<dbReference type="SUPFAM" id="SSF53613">
    <property type="entry name" value="Ribokinase-like"/>
    <property type="match status" value="1"/>
</dbReference>
<sequence length="295" mass="33355">MKKLLVVGGASYDSIIYIDDLPEGSGTFFSRDFNETVGSTGVGKALNLGRLGFNTVFHAMIGKDIYGEKVKESFADKKIDFIYDIDPKGTERHTNIIDKDGSRISIYTSYATFEPVIDYSKLEEKVKDSDYLILNIINYARELIPVAKKYNKEIWCDIHDYDGENEYHQDFIESADYLFMSSDSLDNYKEFMGKMINKGKKLVVCTHGKDGATALTKDGEWIEVPIIADYEMLDSNGAGDSFFAGFLYGFSKGYCIERSLRIGTIVAGLCITSYELAYEKLNEDLIEAEYDKYYG</sequence>
<comment type="caution">
    <text evidence="6">The sequence shown here is derived from an EMBL/GenBank/DDBJ whole genome shotgun (WGS) entry which is preliminary data.</text>
</comment>
<dbReference type="Gene3D" id="3.40.1190.20">
    <property type="match status" value="1"/>
</dbReference>
<keyword evidence="3 4" id="KW-0418">Kinase</keyword>
<dbReference type="PANTHER" id="PTHR10584">
    <property type="entry name" value="SUGAR KINASE"/>
    <property type="match status" value="1"/>
</dbReference>
<comment type="similarity">
    <text evidence="1 4">Belongs to the carbohydrate kinase PfkB family.</text>
</comment>
<dbReference type="STRING" id="926561.GCA_000379025_00225"/>
<evidence type="ECO:0000256" key="3">
    <source>
        <dbReference type="ARBA" id="ARBA00022777"/>
    </source>
</evidence>
<keyword evidence="2 4" id="KW-0808">Transferase</keyword>
<dbReference type="EMBL" id="SOEG01000005">
    <property type="protein sequence ID" value="TDX52730.1"/>
    <property type="molecule type" value="Genomic_DNA"/>
</dbReference>
<dbReference type="PROSITE" id="PS00584">
    <property type="entry name" value="PFKB_KINASES_2"/>
    <property type="match status" value="1"/>
</dbReference>
<dbReference type="PRINTS" id="PR00990">
    <property type="entry name" value="RIBOKINASE"/>
</dbReference>
<dbReference type="Pfam" id="PF00294">
    <property type="entry name" value="PfkB"/>
    <property type="match status" value="1"/>
</dbReference>
<keyword evidence="7" id="KW-1185">Reference proteome</keyword>
<gene>
    <name evidence="6" type="ORF">C7959_10584</name>
</gene>
<evidence type="ECO:0000256" key="1">
    <source>
        <dbReference type="ARBA" id="ARBA00010688"/>
    </source>
</evidence>
<organism evidence="6 7">
    <name type="scientific">Orenia marismortui</name>
    <dbReference type="NCBI Taxonomy" id="46469"/>
    <lineage>
        <taxon>Bacteria</taxon>
        <taxon>Bacillati</taxon>
        <taxon>Bacillota</taxon>
        <taxon>Clostridia</taxon>
        <taxon>Halanaerobiales</taxon>
        <taxon>Halobacteroidaceae</taxon>
        <taxon>Orenia</taxon>
    </lineage>
</organism>
<dbReference type="GO" id="GO:0016301">
    <property type="term" value="F:kinase activity"/>
    <property type="evidence" value="ECO:0007669"/>
    <property type="project" value="UniProtKB-KW"/>
</dbReference>
<protein>
    <submittedName>
        <fullName evidence="6">Sugar/nucleoside kinase (Ribokinase family)</fullName>
    </submittedName>
</protein>
<dbReference type="RefSeq" id="WP_134115455.1">
    <property type="nucleotide sequence ID" value="NZ_SOEG01000005.1"/>
</dbReference>
<dbReference type="AlphaFoldDB" id="A0A4R8H5V5"/>
<evidence type="ECO:0000256" key="2">
    <source>
        <dbReference type="ARBA" id="ARBA00022679"/>
    </source>
</evidence>
<dbReference type="Proteomes" id="UP000295832">
    <property type="component" value="Unassembled WGS sequence"/>
</dbReference>
<name>A0A4R8H5V5_9FIRM</name>
<evidence type="ECO:0000313" key="7">
    <source>
        <dbReference type="Proteomes" id="UP000295832"/>
    </source>
</evidence>
<proteinExistence type="inferred from homology"/>
<dbReference type="InterPro" id="IPR002173">
    <property type="entry name" value="Carboh/pur_kinase_PfkB_CS"/>
</dbReference>
<reference evidence="6 7" key="1">
    <citation type="submission" date="2019-03" db="EMBL/GenBank/DDBJ databases">
        <title>Subsurface microbial communities from deep shales in Ohio and West Virginia, USA.</title>
        <authorList>
            <person name="Wrighton K."/>
        </authorList>
    </citation>
    <scope>NUCLEOTIDE SEQUENCE [LARGE SCALE GENOMIC DNA]</scope>
    <source>
        <strain evidence="6 7">MSL 6dP</strain>
    </source>
</reference>
<dbReference type="InterPro" id="IPR029056">
    <property type="entry name" value="Ribokinase-like"/>
</dbReference>
<dbReference type="InterPro" id="IPR011611">
    <property type="entry name" value="PfkB_dom"/>
</dbReference>
<dbReference type="GO" id="GO:0006796">
    <property type="term" value="P:phosphate-containing compound metabolic process"/>
    <property type="evidence" value="ECO:0007669"/>
    <property type="project" value="UniProtKB-ARBA"/>
</dbReference>